<gene>
    <name evidence="5" type="primary">LOC104609465</name>
</gene>
<keyword evidence="2 3" id="KW-0539">Nucleus</keyword>
<dbReference type="InterPro" id="IPR010402">
    <property type="entry name" value="CCT_domain"/>
</dbReference>
<dbReference type="InterPro" id="IPR045281">
    <property type="entry name" value="CONSTANS-like"/>
</dbReference>
<dbReference type="PANTHER" id="PTHR31319:SF110">
    <property type="entry name" value="CCT MOTIF FAMILY PROTEIN"/>
    <property type="match status" value="1"/>
</dbReference>
<evidence type="ECO:0000256" key="2">
    <source>
        <dbReference type="ARBA" id="ARBA00023242"/>
    </source>
</evidence>
<dbReference type="GO" id="GO:0005634">
    <property type="term" value="C:nucleus"/>
    <property type="evidence" value="ECO:0007669"/>
    <property type="project" value="UniProtKB-SubCell"/>
</dbReference>
<dbReference type="KEGG" id="nnu:104609465"/>
<comment type="subcellular location">
    <subcellularLocation>
        <location evidence="1 3">Nucleus</location>
    </subcellularLocation>
</comment>
<dbReference type="OrthoDB" id="153872at2759"/>
<name>A0A1U8BC01_NELNU</name>
<dbReference type="GO" id="GO:0009909">
    <property type="term" value="P:regulation of flower development"/>
    <property type="evidence" value="ECO:0007669"/>
    <property type="project" value="InterPro"/>
</dbReference>
<dbReference type="AlphaFoldDB" id="A0A1U8BC01"/>
<dbReference type="Pfam" id="PF06203">
    <property type="entry name" value="CCT"/>
    <property type="match status" value="1"/>
</dbReference>
<dbReference type="eggNOG" id="ENOG502RXHA">
    <property type="taxonomic scope" value="Eukaryota"/>
</dbReference>
<dbReference type="RefSeq" id="XP_010274092.1">
    <property type="nucleotide sequence ID" value="XM_010275790.2"/>
</dbReference>
<dbReference type="PROSITE" id="PS51017">
    <property type="entry name" value="CCT"/>
    <property type="match status" value="1"/>
</dbReference>
<keyword evidence="4" id="KW-1185">Reference proteome</keyword>
<accession>A0A1U8BC01</accession>
<evidence type="ECO:0000313" key="5">
    <source>
        <dbReference type="RefSeq" id="XP_010274092.1"/>
    </source>
</evidence>
<dbReference type="GeneID" id="104609465"/>
<organism evidence="4 5">
    <name type="scientific">Nelumbo nucifera</name>
    <name type="common">Sacred lotus</name>
    <dbReference type="NCBI Taxonomy" id="4432"/>
    <lineage>
        <taxon>Eukaryota</taxon>
        <taxon>Viridiplantae</taxon>
        <taxon>Streptophyta</taxon>
        <taxon>Embryophyta</taxon>
        <taxon>Tracheophyta</taxon>
        <taxon>Spermatophyta</taxon>
        <taxon>Magnoliopsida</taxon>
        <taxon>Proteales</taxon>
        <taxon>Nelumbonaceae</taxon>
        <taxon>Nelumbo</taxon>
    </lineage>
</organism>
<dbReference type="OMA" id="KENMEEW"/>
<evidence type="ECO:0000313" key="4">
    <source>
        <dbReference type="Proteomes" id="UP000189703"/>
    </source>
</evidence>
<evidence type="ECO:0000256" key="3">
    <source>
        <dbReference type="PROSITE-ProRule" id="PRU00357"/>
    </source>
</evidence>
<dbReference type="STRING" id="4432.A0A1U8BC01"/>
<protein>
    <submittedName>
        <fullName evidence="5">Uncharacterized protein LOC104609465</fullName>
    </submittedName>
</protein>
<reference evidence="5" key="1">
    <citation type="submission" date="2025-08" db="UniProtKB">
        <authorList>
            <consortium name="RefSeq"/>
        </authorList>
    </citation>
    <scope>IDENTIFICATION</scope>
</reference>
<proteinExistence type="predicted"/>
<dbReference type="PANTHER" id="PTHR31319">
    <property type="entry name" value="ZINC FINGER PROTEIN CONSTANS-LIKE 4"/>
    <property type="match status" value="1"/>
</dbReference>
<sequence length="252" mass="28222">MNSISGFGSDYIFSTDFRGISPSLAGENVADAMWGDEISPFVGHGAINTTPPASDVVPSFYGIPYPERLGVPAVDVAESALPEFDMGLCGITGIQSLGSGYQPDVYEFGDNKRNAFASDFRQVHTGGDVWAIQGNSIPAVEERNLKVGRYTVEERKDRILKYLKKRNQRNFNKTIKYACRKTLADRRVRVRGRFARNNDVCEEATSMKNNNNDSSHQDEEEYYDDGSQMKLNEEDWLQEAVTNLMYLPIFSG</sequence>
<dbReference type="Proteomes" id="UP000189703">
    <property type="component" value="Unplaced"/>
</dbReference>
<evidence type="ECO:0000256" key="1">
    <source>
        <dbReference type="ARBA" id="ARBA00004123"/>
    </source>
</evidence>